<organism evidence="1">
    <name type="scientific">marine sediment metagenome</name>
    <dbReference type="NCBI Taxonomy" id="412755"/>
    <lineage>
        <taxon>unclassified sequences</taxon>
        <taxon>metagenomes</taxon>
        <taxon>ecological metagenomes</taxon>
    </lineage>
</organism>
<reference evidence="1" key="1">
    <citation type="journal article" date="2014" name="Front. Microbiol.">
        <title>High frequency of phylogenetically diverse reductive dehalogenase-homologous genes in deep subseafloor sedimentary metagenomes.</title>
        <authorList>
            <person name="Kawai M."/>
            <person name="Futagami T."/>
            <person name="Toyoda A."/>
            <person name="Takaki Y."/>
            <person name="Nishi S."/>
            <person name="Hori S."/>
            <person name="Arai W."/>
            <person name="Tsubouchi T."/>
            <person name="Morono Y."/>
            <person name="Uchiyama I."/>
            <person name="Ito T."/>
            <person name="Fujiyama A."/>
            <person name="Inagaki F."/>
            <person name="Takami H."/>
        </authorList>
    </citation>
    <scope>NUCLEOTIDE SEQUENCE</scope>
    <source>
        <strain evidence="1">Expedition CK06-06</strain>
    </source>
</reference>
<evidence type="ECO:0000313" key="1">
    <source>
        <dbReference type="EMBL" id="GAI13390.1"/>
    </source>
</evidence>
<name>X1MFB7_9ZZZZ</name>
<accession>X1MFB7</accession>
<feature type="non-terminal residue" evidence="1">
    <location>
        <position position="1"/>
    </location>
</feature>
<feature type="non-terminal residue" evidence="1">
    <location>
        <position position="159"/>
    </location>
</feature>
<dbReference type="EMBL" id="BARV01013262">
    <property type="protein sequence ID" value="GAI13390.1"/>
    <property type="molecule type" value="Genomic_DNA"/>
</dbReference>
<gene>
    <name evidence="1" type="ORF">S06H3_24067</name>
</gene>
<dbReference type="AlphaFoldDB" id="X1MFB7"/>
<proteinExistence type="predicted"/>
<protein>
    <submittedName>
        <fullName evidence="1">Uncharacterized protein</fullName>
    </submittedName>
</protein>
<comment type="caution">
    <text evidence="1">The sequence shown here is derived from an EMBL/GenBank/DDBJ whole genome shotgun (WGS) entry which is preliminary data.</text>
</comment>
<sequence length="159" mass="18173">SVCLWGFASEKQMQYEEKVLKQIIEETGGKLIPDEVYQRWVPYAANNWVRDTNACRWMRFGGAIGNAHTPFDSMDNALELFPSAWERLDKYTPPALDADHSDWILPFDFCHQALGGVDFTFEKTEEVCKIIVACMGELIRYDRQNSIISLTSSMAPLNV</sequence>